<dbReference type="AlphaFoldDB" id="A0A067BVQ9"/>
<keyword evidence="3" id="KW-1185">Reference proteome</keyword>
<feature type="region of interest" description="Disordered" evidence="1">
    <location>
        <begin position="72"/>
        <end position="104"/>
    </location>
</feature>
<name>A0A067BVQ9_SAPPC</name>
<dbReference type="STRING" id="695850.A0A067BVQ9"/>
<protein>
    <submittedName>
        <fullName evidence="2">Uncharacterized protein</fullName>
    </submittedName>
</protein>
<reference evidence="2 3" key="1">
    <citation type="journal article" date="2013" name="PLoS Genet.">
        <title>Distinctive expansion of potential virulence genes in the genome of the oomycete fish pathogen Saprolegnia parasitica.</title>
        <authorList>
            <person name="Jiang R.H."/>
            <person name="de Bruijn I."/>
            <person name="Haas B.J."/>
            <person name="Belmonte R."/>
            <person name="Lobach L."/>
            <person name="Christie J."/>
            <person name="van den Ackerveken G."/>
            <person name="Bottin A."/>
            <person name="Bulone V."/>
            <person name="Diaz-Moreno S.M."/>
            <person name="Dumas B."/>
            <person name="Fan L."/>
            <person name="Gaulin E."/>
            <person name="Govers F."/>
            <person name="Grenville-Briggs L.J."/>
            <person name="Horner N.R."/>
            <person name="Levin J.Z."/>
            <person name="Mammella M."/>
            <person name="Meijer H.J."/>
            <person name="Morris P."/>
            <person name="Nusbaum C."/>
            <person name="Oome S."/>
            <person name="Phillips A.J."/>
            <person name="van Rooyen D."/>
            <person name="Rzeszutek E."/>
            <person name="Saraiva M."/>
            <person name="Secombes C.J."/>
            <person name="Seidl M.F."/>
            <person name="Snel B."/>
            <person name="Stassen J.H."/>
            <person name="Sykes S."/>
            <person name="Tripathy S."/>
            <person name="van den Berg H."/>
            <person name="Vega-Arreguin J.C."/>
            <person name="Wawra S."/>
            <person name="Young S.K."/>
            <person name="Zeng Q."/>
            <person name="Dieguez-Uribeondo J."/>
            <person name="Russ C."/>
            <person name="Tyler B.M."/>
            <person name="van West P."/>
        </authorList>
    </citation>
    <scope>NUCLEOTIDE SEQUENCE [LARGE SCALE GENOMIC DNA]</scope>
    <source>
        <strain evidence="2 3">CBS 223.65</strain>
    </source>
</reference>
<dbReference type="VEuPathDB" id="FungiDB:SPRG_16213"/>
<sequence>MVWYLVPDSKVRCADAVKIEAHAKLGSAPWTLESAALHEKRKRNLDGRIEALKKTKPTPPVIDLFAPDETAPPLVTSIKNHPHHPALQESQDDNDASEAPRAANSDTMAAIVGRSKAVMAAANDTREADALYFAGNSTHTELKKTKKAKSSSSSSSRLEQLRRERAVRESVGQRRLETLLRR</sequence>
<accession>A0A067BVQ9</accession>
<gene>
    <name evidence="2" type="ORF">SPRG_16213</name>
</gene>
<dbReference type="EMBL" id="KK583445">
    <property type="protein sequence ID" value="KDO18381.1"/>
    <property type="molecule type" value="Genomic_DNA"/>
</dbReference>
<dbReference type="GeneID" id="24137856"/>
<feature type="compositionally biased region" description="Basic and acidic residues" evidence="1">
    <location>
        <begin position="159"/>
        <end position="182"/>
    </location>
</feature>
<evidence type="ECO:0000313" key="2">
    <source>
        <dbReference type="EMBL" id="KDO18381.1"/>
    </source>
</evidence>
<dbReference type="KEGG" id="spar:SPRG_16213"/>
<evidence type="ECO:0000256" key="1">
    <source>
        <dbReference type="SAM" id="MobiDB-lite"/>
    </source>
</evidence>
<dbReference type="Proteomes" id="UP000030745">
    <property type="component" value="Unassembled WGS sequence"/>
</dbReference>
<proteinExistence type="predicted"/>
<organism evidence="2 3">
    <name type="scientific">Saprolegnia parasitica (strain CBS 223.65)</name>
    <dbReference type="NCBI Taxonomy" id="695850"/>
    <lineage>
        <taxon>Eukaryota</taxon>
        <taxon>Sar</taxon>
        <taxon>Stramenopiles</taxon>
        <taxon>Oomycota</taxon>
        <taxon>Saprolegniomycetes</taxon>
        <taxon>Saprolegniales</taxon>
        <taxon>Saprolegniaceae</taxon>
        <taxon>Saprolegnia</taxon>
    </lineage>
</organism>
<evidence type="ECO:0000313" key="3">
    <source>
        <dbReference type="Proteomes" id="UP000030745"/>
    </source>
</evidence>
<dbReference type="RefSeq" id="XP_012210911.1">
    <property type="nucleotide sequence ID" value="XM_012355521.1"/>
</dbReference>
<feature type="region of interest" description="Disordered" evidence="1">
    <location>
        <begin position="138"/>
        <end position="182"/>
    </location>
</feature>